<dbReference type="NCBIfam" id="NF001802">
    <property type="entry name" value="PRK00521.2-5"/>
    <property type="match status" value="1"/>
</dbReference>
<name>A0A3B0TM84_9ZZZZ</name>
<dbReference type="NCBIfam" id="TIGR00082">
    <property type="entry name" value="rbfA"/>
    <property type="match status" value="1"/>
</dbReference>
<dbReference type="InterPro" id="IPR023799">
    <property type="entry name" value="RbfA_dom_sf"/>
</dbReference>
<dbReference type="GO" id="GO:0006364">
    <property type="term" value="P:rRNA processing"/>
    <property type="evidence" value="ECO:0007669"/>
    <property type="project" value="InterPro"/>
</dbReference>
<accession>A0A3B0TM84</accession>
<organism evidence="2">
    <name type="scientific">hydrothermal vent metagenome</name>
    <dbReference type="NCBI Taxonomy" id="652676"/>
    <lineage>
        <taxon>unclassified sequences</taxon>
        <taxon>metagenomes</taxon>
        <taxon>ecological metagenomes</taxon>
    </lineage>
</organism>
<dbReference type="InterPro" id="IPR000238">
    <property type="entry name" value="RbfA"/>
</dbReference>
<dbReference type="Pfam" id="PF02033">
    <property type="entry name" value="RBFA"/>
    <property type="match status" value="1"/>
</dbReference>
<evidence type="ECO:0000313" key="2">
    <source>
        <dbReference type="EMBL" id="VAW17313.1"/>
    </source>
</evidence>
<dbReference type="AlphaFoldDB" id="A0A3B0TM84"/>
<dbReference type="PANTHER" id="PTHR33515">
    <property type="entry name" value="RIBOSOME-BINDING FACTOR A, CHLOROPLASTIC-RELATED"/>
    <property type="match status" value="1"/>
</dbReference>
<proteinExistence type="inferred from homology"/>
<dbReference type="GO" id="GO:0043024">
    <property type="term" value="F:ribosomal small subunit binding"/>
    <property type="evidence" value="ECO:0007669"/>
    <property type="project" value="TreeGrafter"/>
</dbReference>
<reference evidence="2" key="1">
    <citation type="submission" date="2018-06" db="EMBL/GenBank/DDBJ databases">
        <authorList>
            <person name="Zhirakovskaya E."/>
        </authorList>
    </citation>
    <scope>NUCLEOTIDE SEQUENCE</scope>
</reference>
<sequence>MKKNTKSAAGREPSQRQLRVGESVRHAIAELLSRGDLIDPDLDGRIVTVTEVTISPDLRQATAYVMPLGGEDVEATIEALNRCRRFIRGRVAKALTTKFTPEITFSSDGSFDYSDKMRRLFETPDFHRPRPGEEDR</sequence>
<dbReference type="GO" id="GO:0005829">
    <property type="term" value="C:cytosol"/>
    <property type="evidence" value="ECO:0007669"/>
    <property type="project" value="TreeGrafter"/>
</dbReference>
<dbReference type="PANTHER" id="PTHR33515:SF1">
    <property type="entry name" value="RIBOSOME-BINDING FACTOR A, CHLOROPLASTIC-RELATED"/>
    <property type="match status" value="1"/>
</dbReference>
<dbReference type="SUPFAM" id="SSF89919">
    <property type="entry name" value="Ribosome-binding factor A, RbfA"/>
    <property type="match status" value="1"/>
</dbReference>
<feature type="region of interest" description="Disordered" evidence="1">
    <location>
        <begin position="1"/>
        <end position="20"/>
    </location>
</feature>
<evidence type="ECO:0000256" key="1">
    <source>
        <dbReference type="SAM" id="MobiDB-lite"/>
    </source>
</evidence>
<dbReference type="InterPro" id="IPR015946">
    <property type="entry name" value="KH_dom-like_a/b"/>
</dbReference>
<dbReference type="EMBL" id="UOEM01000103">
    <property type="protein sequence ID" value="VAW17313.1"/>
    <property type="molecule type" value="Genomic_DNA"/>
</dbReference>
<gene>
    <name evidence="2" type="ORF">MNBD_ALPHA09-19</name>
</gene>
<protein>
    <submittedName>
        <fullName evidence="2">Ribosome-binding factor A</fullName>
    </submittedName>
</protein>
<dbReference type="Gene3D" id="3.30.300.20">
    <property type="match status" value="1"/>
</dbReference>
<dbReference type="HAMAP" id="MF_00003">
    <property type="entry name" value="RbfA"/>
    <property type="match status" value="1"/>
</dbReference>